<evidence type="ECO:0000256" key="8">
    <source>
        <dbReference type="ARBA" id="ARBA00022989"/>
    </source>
</evidence>
<dbReference type="GO" id="GO:0005251">
    <property type="term" value="F:delayed rectifier potassium channel activity"/>
    <property type="evidence" value="ECO:0007669"/>
    <property type="project" value="TreeGrafter"/>
</dbReference>
<dbReference type="InterPro" id="IPR000210">
    <property type="entry name" value="BTB/POZ_dom"/>
</dbReference>
<evidence type="ECO:0000313" key="16">
    <source>
        <dbReference type="EMBL" id="CDW34324.1"/>
    </source>
</evidence>
<feature type="non-terminal residue" evidence="16">
    <location>
        <position position="527"/>
    </location>
</feature>
<dbReference type="InterPro" id="IPR011333">
    <property type="entry name" value="SKP1/BTB/POZ_sf"/>
</dbReference>
<evidence type="ECO:0000256" key="9">
    <source>
        <dbReference type="ARBA" id="ARBA00023065"/>
    </source>
</evidence>
<dbReference type="Gene3D" id="1.20.120.350">
    <property type="entry name" value="Voltage-gated potassium channels. Chain C"/>
    <property type="match status" value="1"/>
</dbReference>
<evidence type="ECO:0000259" key="15">
    <source>
        <dbReference type="SMART" id="SM00225"/>
    </source>
</evidence>
<evidence type="ECO:0000256" key="14">
    <source>
        <dbReference type="SAM" id="Phobius"/>
    </source>
</evidence>
<feature type="transmembrane region" description="Helical" evidence="14">
    <location>
        <begin position="234"/>
        <end position="255"/>
    </location>
</feature>
<keyword evidence="7" id="KW-0630">Potassium</keyword>
<feature type="region of interest" description="Disordered" evidence="13">
    <location>
        <begin position="36"/>
        <end position="90"/>
    </location>
</feature>
<keyword evidence="11" id="KW-0325">Glycoprotein</keyword>
<evidence type="ECO:0000256" key="12">
    <source>
        <dbReference type="ARBA" id="ARBA00023303"/>
    </source>
</evidence>
<dbReference type="PANTHER" id="PTHR11537">
    <property type="entry name" value="VOLTAGE-GATED POTASSIUM CHANNEL"/>
    <property type="match status" value="1"/>
</dbReference>
<keyword evidence="9" id="KW-0406">Ion transport</keyword>
<keyword evidence="12" id="KW-0407">Ion channel</keyword>
<dbReference type="Gene3D" id="3.30.710.10">
    <property type="entry name" value="Potassium Channel Kv1.1, Chain A"/>
    <property type="match status" value="1"/>
</dbReference>
<evidence type="ECO:0000256" key="7">
    <source>
        <dbReference type="ARBA" id="ARBA00022958"/>
    </source>
</evidence>
<keyword evidence="4 14" id="KW-0812">Transmembrane</keyword>
<feature type="transmembrane region" description="Helical" evidence="14">
    <location>
        <begin position="462"/>
        <end position="483"/>
    </location>
</feature>
<keyword evidence="10 14" id="KW-0472">Membrane</keyword>
<dbReference type="Gene3D" id="1.10.287.70">
    <property type="match status" value="1"/>
</dbReference>
<keyword evidence="8 14" id="KW-1133">Transmembrane helix</keyword>
<evidence type="ECO:0000256" key="6">
    <source>
        <dbReference type="ARBA" id="ARBA00022882"/>
    </source>
</evidence>
<dbReference type="InterPro" id="IPR003131">
    <property type="entry name" value="T1-type_BTB"/>
</dbReference>
<dbReference type="SUPFAM" id="SSF54695">
    <property type="entry name" value="POZ domain"/>
    <property type="match status" value="1"/>
</dbReference>
<dbReference type="GO" id="GO:0008076">
    <property type="term" value="C:voltage-gated potassium channel complex"/>
    <property type="evidence" value="ECO:0007669"/>
    <property type="project" value="InterPro"/>
</dbReference>
<dbReference type="AlphaFoldDB" id="A0A0K2U7S8"/>
<dbReference type="GO" id="GO:0051260">
    <property type="term" value="P:protein homooligomerization"/>
    <property type="evidence" value="ECO:0007669"/>
    <property type="project" value="InterPro"/>
</dbReference>
<proteinExistence type="predicted"/>
<dbReference type="FunFam" id="1.20.120.350:FF:000028">
    <property type="entry name" value="Potassium voltage-gated channel subfamily a member"/>
    <property type="match status" value="1"/>
</dbReference>
<dbReference type="InterPro" id="IPR028325">
    <property type="entry name" value="VG_K_chnl"/>
</dbReference>
<sequence>MAGASIAGLYGKIYGQNQVEDGSGRSGFLNFNFRTANKGGSGGGGGRDVGSGGKQLKDDHHKGGPQESLPQLSPHDDEGVHQNPQYTGQHHFHPVIHDHDYCERVVINVGGLRYETQIRTLNQFPDTLLGDPSRRIRYFDPVRNEYYFDRHRNCFEAIIYYYQSGGRLRRPVNVPLDVFSEEIQFYELGDYAITKFREDEGFIKEEEKPLPTNDLQRKVWLLFEYPESSQHARIVAIISVFVILLSIVIFCLETLPEFKHYKVFNTTANGTKIEEDEVPDVTDPFFIVETLCIIWFTFELLVRFLACPSKYVFAKDIMNMIDLVAIIPYFITLATIVAEKEEVIAPKAPVSPNKEGNNQAMSLAILRVIRLVRVFRIFKLSRHSKGLQILGRTLKASMRELGLLMFFLFIGVVLFSSTVYFAEAGSPHSHFKSIPDGFWWAVVTMTTVGYGDMTPVGVWGKIVGSLCAIAGVLTIALPVPVIVSNFNYFYHRETDQEEMQSQNFNHVQSCPYMPGFLGETKGPKNKP</sequence>
<dbReference type="GO" id="GO:0001508">
    <property type="term" value="P:action potential"/>
    <property type="evidence" value="ECO:0007669"/>
    <property type="project" value="TreeGrafter"/>
</dbReference>
<feature type="transmembrane region" description="Helical" evidence="14">
    <location>
        <begin position="401"/>
        <end position="422"/>
    </location>
</feature>
<dbReference type="PANTHER" id="PTHR11537:SF113">
    <property type="entry name" value="POTASSIUM VOLTAGE-GATED CHANNEL PROTEIN SHAKER"/>
    <property type="match status" value="1"/>
</dbReference>
<accession>A0A0K2U7S8</accession>
<keyword evidence="6" id="KW-0851">Voltage-gated channel</keyword>
<dbReference type="SUPFAM" id="SSF81324">
    <property type="entry name" value="Voltage-gated potassium channels"/>
    <property type="match status" value="1"/>
</dbReference>
<dbReference type="InterPro" id="IPR003972">
    <property type="entry name" value="K_chnl_volt-dep_Kv1"/>
</dbReference>
<dbReference type="OrthoDB" id="415460at2759"/>
<protein>
    <submittedName>
        <fullName evidence="16">Potassium voltagegated channel protein Shakerlike [Megachile rotundata]</fullName>
    </submittedName>
</protein>
<comment type="subcellular location">
    <subcellularLocation>
        <location evidence="1">Membrane</location>
        <topology evidence="1">Multi-pass membrane protein</topology>
    </subcellularLocation>
</comment>
<dbReference type="FunFam" id="1.10.287.70:FF:000264">
    <property type="entry name" value="Potassium channel"/>
    <property type="match status" value="1"/>
</dbReference>
<dbReference type="InterPro" id="IPR003968">
    <property type="entry name" value="K_chnl_volt-dep_Kv"/>
</dbReference>
<feature type="compositionally biased region" description="Gly residues" evidence="13">
    <location>
        <begin position="39"/>
        <end position="53"/>
    </location>
</feature>
<dbReference type="PRINTS" id="PR00169">
    <property type="entry name" value="KCHANNEL"/>
</dbReference>
<dbReference type="PRINTS" id="PR01491">
    <property type="entry name" value="KVCHANNEL"/>
</dbReference>
<keyword evidence="5" id="KW-0631">Potassium channel</keyword>
<feature type="compositionally biased region" description="Basic and acidic residues" evidence="13">
    <location>
        <begin position="55"/>
        <end position="64"/>
    </location>
</feature>
<dbReference type="Pfam" id="PF00520">
    <property type="entry name" value="Ion_trans"/>
    <property type="match status" value="1"/>
</dbReference>
<evidence type="ECO:0000256" key="10">
    <source>
        <dbReference type="ARBA" id="ARBA00023136"/>
    </source>
</evidence>
<dbReference type="SMART" id="SM00225">
    <property type="entry name" value="BTB"/>
    <property type="match status" value="1"/>
</dbReference>
<reference evidence="16" key="1">
    <citation type="submission" date="2014-05" db="EMBL/GenBank/DDBJ databases">
        <authorList>
            <person name="Chronopoulou M."/>
        </authorList>
    </citation>
    <scope>NUCLEOTIDE SEQUENCE</scope>
    <source>
        <tissue evidence="16">Whole organism</tissue>
    </source>
</reference>
<evidence type="ECO:0000256" key="11">
    <source>
        <dbReference type="ARBA" id="ARBA00023180"/>
    </source>
</evidence>
<evidence type="ECO:0000256" key="3">
    <source>
        <dbReference type="ARBA" id="ARBA00022538"/>
    </source>
</evidence>
<dbReference type="PRINTS" id="PR01496">
    <property type="entry name" value="SHAKERCHANEL"/>
</dbReference>
<evidence type="ECO:0000256" key="5">
    <source>
        <dbReference type="ARBA" id="ARBA00022826"/>
    </source>
</evidence>
<dbReference type="InterPro" id="IPR005821">
    <property type="entry name" value="Ion_trans_dom"/>
</dbReference>
<keyword evidence="2" id="KW-0813">Transport</keyword>
<dbReference type="Pfam" id="PF02214">
    <property type="entry name" value="BTB_2"/>
    <property type="match status" value="1"/>
</dbReference>
<dbReference type="FunFam" id="3.30.710.10:FF:000053">
    <property type="entry name" value="potassium voltage-gated channel subfamily A member 4"/>
    <property type="match status" value="1"/>
</dbReference>
<evidence type="ECO:0000256" key="13">
    <source>
        <dbReference type="SAM" id="MobiDB-lite"/>
    </source>
</evidence>
<evidence type="ECO:0000256" key="4">
    <source>
        <dbReference type="ARBA" id="ARBA00022692"/>
    </source>
</evidence>
<feature type="domain" description="BTB" evidence="15">
    <location>
        <begin position="103"/>
        <end position="203"/>
    </location>
</feature>
<keyword evidence="3" id="KW-0633">Potassium transport</keyword>
<evidence type="ECO:0000256" key="1">
    <source>
        <dbReference type="ARBA" id="ARBA00004141"/>
    </source>
</evidence>
<dbReference type="EMBL" id="HACA01016963">
    <property type="protein sequence ID" value="CDW34324.1"/>
    <property type="molecule type" value="Transcribed_RNA"/>
</dbReference>
<dbReference type="InterPro" id="IPR027359">
    <property type="entry name" value="Volt_channel_dom_sf"/>
</dbReference>
<organism evidence="16">
    <name type="scientific">Lepeophtheirus salmonis</name>
    <name type="common">Salmon louse</name>
    <name type="synonym">Caligus salmonis</name>
    <dbReference type="NCBI Taxonomy" id="72036"/>
    <lineage>
        <taxon>Eukaryota</taxon>
        <taxon>Metazoa</taxon>
        <taxon>Ecdysozoa</taxon>
        <taxon>Arthropoda</taxon>
        <taxon>Crustacea</taxon>
        <taxon>Multicrustacea</taxon>
        <taxon>Hexanauplia</taxon>
        <taxon>Copepoda</taxon>
        <taxon>Siphonostomatoida</taxon>
        <taxon>Caligidae</taxon>
        <taxon>Lepeophtheirus</taxon>
    </lineage>
</organism>
<evidence type="ECO:0000256" key="2">
    <source>
        <dbReference type="ARBA" id="ARBA00022448"/>
    </source>
</evidence>
<feature type="transmembrane region" description="Helical" evidence="14">
    <location>
        <begin position="285"/>
        <end position="305"/>
    </location>
</feature>
<name>A0A0K2U7S8_LEPSM</name>